<feature type="compositionally biased region" description="Basic and acidic residues" evidence="1">
    <location>
        <begin position="87"/>
        <end position="104"/>
    </location>
</feature>
<feature type="compositionally biased region" description="Basic and acidic residues" evidence="1">
    <location>
        <begin position="64"/>
        <end position="78"/>
    </location>
</feature>
<sequence>MVEKKQEWELLPGWWIEAIRSFIQGKKLLGPEKKQELLQGSNPMSCKGQVQKIKAWLKTQRILPEDQKKGLSQKKDNIPVEAPKAPESAKIRKESPKDQPEGKEKGKRKWKFQMEPNLFPKLQHSKESKDSHGKCVQYGKNLHGVQKQGGGKNE</sequence>
<name>A0A9Q3EST9_9BASI</name>
<proteinExistence type="predicted"/>
<keyword evidence="3" id="KW-1185">Reference proteome</keyword>
<dbReference type="AlphaFoldDB" id="A0A9Q3EST9"/>
<dbReference type="EMBL" id="AVOT02031752">
    <property type="protein sequence ID" value="MBW0525352.1"/>
    <property type="molecule type" value="Genomic_DNA"/>
</dbReference>
<accession>A0A9Q3EST9</accession>
<dbReference type="Proteomes" id="UP000765509">
    <property type="component" value="Unassembled WGS sequence"/>
</dbReference>
<evidence type="ECO:0000313" key="2">
    <source>
        <dbReference type="EMBL" id="MBW0525352.1"/>
    </source>
</evidence>
<feature type="region of interest" description="Disordered" evidence="1">
    <location>
        <begin position="64"/>
        <end position="154"/>
    </location>
</feature>
<evidence type="ECO:0000256" key="1">
    <source>
        <dbReference type="SAM" id="MobiDB-lite"/>
    </source>
</evidence>
<reference evidence="2" key="1">
    <citation type="submission" date="2021-03" db="EMBL/GenBank/DDBJ databases">
        <title>Draft genome sequence of rust myrtle Austropuccinia psidii MF-1, a brazilian biotype.</title>
        <authorList>
            <person name="Quecine M.C."/>
            <person name="Pachon D.M.R."/>
            <person name="Bonatelli M.L."/>
            <person name="Correr F.H."/>
            <person name="Franceschini L.M."/>
            <person name="Leite T.F."/>
            <person name="Margarido G.R.A."/>
            <person name="Almeida C.A."/>
            <person name="Ferrarezi J.A."/>
            <person name="Labate C.A."/>
        </authorList>
    </citation>
    <scope>NUCLEOTIDE SEQUENCE</scope>
    <source>
        <strain evidence="2">MF-1</strain>
    </source>
</reference>
<organism evidence="2 3">
    <name type="scientific">Austropuccinia psidii MF-1</name>
    <dbReference type="NCBI Taxonomy" id="1389203"/>
    <lineage>
        <taxon>Eukaryota</taxon>
        <taxon>Fungi</taxon>
        <taxon>Dikarya</taxon>
        <taxon>Basidiomycota</taxon>
        <taxon>Pucciniomycotina</taxon>
        <taxon>Pucciniomycetes</taxon>
        <taxon>Pucciniales</taxon>
        <taxon>Sphaerophragmiaceae</taxon>
        <taxon>Austropuccinia</taxon>
    </lineage>
</organism>
<gene>
    <name evidence="2" type="ORF">O181_065067</name>
</gene>
<feature type="compositionally biased region" description="Basic and acidic residues" evidence="1">
    <location>
        <begin position="124"/>
        <end position="133"/>
    </location>
</feature>
<evidence type="ECO:0000313" key="3">
    <source>
        <dbReference type="Proteomes" id="UP000765509"/>
    </source>
</evidence>
<comment type="caution">
    <text evidence="2">The sequence shown here is derived from an EMBL/GenBank/DDBJ whole genome shotgun (WGS) entry which is preliminary data.</text>
</comment>
<protein>
    <submittedName>
        <fullName evidence="2">Uncharacterized protein</fullName>
    </submittedName>
</protein>